<dbReference type="OrthoDB" id="5348404at2759"/>
<protein>
    <submittedName>
        <fullName evidence="6">Organic solute transporter Ostalpha-domain-containing protein</fullName>
    </submittedName>
</protein>
<dbReference type="Pfam" id="PF03619">
    <property type="entry name" value="Solute_trans_a"/>
    <property type="match status" value="1"/>
</dbReference>
<dbReference type="InterPro" id="IPR005178">
    <property type="entry name" value="Ostalpha/TMEM184C"/>
</dbReference>
<feature type="transmembrane region" description="Helical" evidence="5">
    <location>
        <begin position="78"/>
        <end position="96"/>
    </location>
</feature>
<feature type="transmembrane region" description="Helical" evidence="5">
    <location>
        <begin position="211"/>
        <end position="232"/>
    </location>
</feature>
<evidence type="ECO:0000256" key="1">
    <source>
        <dbReference type="ARBA" id="ARBA00004141"/>
    </source>
</evidence>
<evidence type="ECO:0000256" key="2">
    <source>
        <dbReference type="ARBA" id="ARBA00022692"/>
    </source>
</evidence>
<keyword evidence="4 5" id="KW-0472">Membrane</keyword>
<dbReference type="STRING" id="78915.A0A4P9XJQ5"/>
<keyword evidence="7" id="KW-1185">Reference proteome</keyword>
<reference evidence="7" key="1">
    <citation type="journal article" date="2018" name="Nat. Microbiol.">
        <title>Leveraging single-cell genomics to expand the fungal tree of life.</title>
        <authorList>
            <person name="Ahrendt S.R."/>
            <person name="Quandt C.A."/>
            <person name="Ciobanu D."/>
            <person name="Clum A."/>
            <person name="Salamov A."/>
            <person name="Andreopoulos B."/>
            <person name="Cheng J.F."/>
            <person name="Woyke T."/>
            <person name="Pelin A."/>
            <person name="Henrissat B."/>
            <person name="Reynolds N.K."/>
            <person name="Benny G.L."/>
            <person name="Smith M.E."/>
            <person name="James T.Y."/>
            <person name="Grigoriev I.V."/>
        </authorList>
    </citation>
    <scope>NUCLEOTIDE SEQUENCE [LARGE SCALE GENOMIC DNA]</scope>
    <source>
        <strain evidence="7">RSA 1356</strain>
    </source>
</reference>
<organism evidence="6 7">
    <name type="scientific">Thamnocephalis sphaerospora</name>
    <dbReference type="NCBI Taxonomy" id="78915"/>
    <lineage>
        <taxon>Eukaryota</taxon>
        <taxon>Fungi</taxon>
        <taxon>Fungi incertae sedis</taxon>
        <taxon>Zoopagomycota</taxon>
        <taxon>Zoopagomycotina</taxon>
        <taxon>Zoopagomycetes</taxon>
        <taxon>Zoopagales</taxon>
        <taxon>Sigmoideomycetaceae</taxon>
        <taxon>Thamnocephalis</taxon>
    </lineage>
</organism>
<evidence type="ECO:0000256" key="4">
    <source>
        <dbReference type="ARBA" id="ARBA00023136"/>
    </source>
</evidence>
<name>A0A4P9XJQ5_9FUNG</name>
<dbReference type="GO" id="GO:0016020">
    <property type="term" value="C:membrane"/>
    <property type="evidence" value="ECO:0007669"/>
    <property type="project" value="UniProtKB-SubCell"/>
</dbReference>
<keyword evidence="2 5" id="KW-0812">Transmembrane</keyword>
<evidence type="ECO:0000313" key="6">
    <source>
        <dbReference type="EMBL" id="RKP05420.1"/>
    </source>
</evidence>
<feature type="transmembrane region" description="Helical" evidence="5">
    <location>
        <begin position="143"/>
        <end position="162"/>
    </location>
</feature>
<evidence type="ECO:0000256" key="5">
    <source>
        <dbReference type="SAM" id="Phobius"/>
    </source>
</evidence>
<feature type="transmembrane region" description="Helical" evidence="5">
    <location>
        <begin position="174"/>
        <end position="199"/>
    </location>
</feature>
<accession>A0A4P9XJQ5</accession>
<dbReference type="EMBL" id="KZ993136">
    <property type="protein sequence ID" value="RKP05420.1"/>
    <property type="molecule type" value="Genomic_DNA"/>
</dbReference>
<gene>
    <name evidence="6" type="ORF">THASP1DRAFT_35343</name>
</gene>
<feature type="transmembrane region" description="Helical" evidence="5">
    <location>
        <begin position="12"/>
        <end position="33"/>
    </location>
</feature>
<dbReference type="AlphaFoldDB" id="A0A4P9XJQ5"/>
<keyword evidence="3 5" id="KW-1133">Transmembrane helix</keyword>
<proteinExistence type="predicted"/>
<dbReference type="SMART" id="SM01417">
    <property type="entry name" value="Solute_trans_a"/>
    <property type="match status" value="1"/>
</dbReference>
<evidence type="ECO:0000256" key="3">
    <source>
        <dbReference type="ARBA" id="ARBA00022989"/>
    </source>
</evidence>
<evidence type="ECO:0000313" key="7">
    <source>
        <dbReference type="Proteomes" id="UP000271241"/>
    </source>
</evidence>
<dbReference type="PANTHER" id="PTHR23423">
    <property type="entry name" value="ORGANIC SOLUTE TRANSPORTER-RELATED"/>
    <property type="match status" value="1"/>
</dbReference>
<comment type="subcellular location">
    <subcellularLocation>
        <location evidence="1">Membrane</location>
        <topology evidence="1">Multi-pass membrane protein</topology>
    </subcellularLocation>
</comment>
<sequence length="422" mass="47678">MALADLPSAWVIVAGIFSATASMISLAATIMHLKHYRRPNAQRFVVRIIWMVPIYAVSSWISLVSLNAAFYVDALRDIYEAFVVYCFFNLLVTYLGGERELLNKLHARPPVEYIWPVRLWAREMDAGDPYTFLSIKRGILQFVYIKPILSLLTMLLKVFGAYNEDNLSPTSGYLWITLVYNVTFSWCLYCLSMFFLALHRDLEPFRAVPKFFCIKAIIFFSFWQGVGISLLVKLGVIHSTDVFPSGHIALAVQNSLICMEMVPAAFGHWYAFSYRDYITPGLSGRLPLYYAFRDAFGHVDVWQDTLETVAGTQFNYRTFEPADGVAASWQKRINTGLRYSQGGRNKYWLADEEAGPSSYGSSGPGGAGNSDRFHNHWGDDMDAEQGMLGFVAATQDVEAEGLYAEARDMMYGDFNSPPDCTR</sequence>
<feature type="transmembrane region" description="Helical" evidence="5">
    <location>
        <begin position="45"/>
        <end position="72"/>
    </location>
</feature>
<dbReference type="Proteomes" id="UP000271241">
    <property type="component" value="Unassembled WGS sequence"/>
</dbReference>